<evidence type="ECO:0008006" key="3">
    <source>
        <dbReference type="Google" id="ProtNLM"/>
    </source>
</evidence>
<organism evidence="1 2">
    <name type="scientific">Gossypium lobatum</name>
    <dbReference type="NCBI Taxonomy" id="34289"/>
    <lineage>
        <taxon>Eukaryota</taxon>
        <taxon>Viridiplantae</taxon>
        <taxon>Streptophyta</taxon>
        <taxon>Embryophyta</taxon>
        <taxon>Tracheophyta</taxon>
        <taxon>Spermatophyta</taxon>
        <taxon>Magnoliopsida</taxon>
        <taxon>eudicotyledons</taxon>
        <taxon>Gunneridae</taxon>
        <taxon>Pentapetalae</taxon>
        <taxon>rosids</taxon>
        <taxon>malvids</taxon>
        <taxon>Malvales</taxon>
        <taxon>Malvaceae</taxon>
        <taxon>Malvoideae</taxon>
        <taxon>Gossypium</taxon>
    </lineage>
</organism>
<dbReference type="EMBL" id="JABEZX010000003">
    <property type="protein sequence ID" value="MBA0552336.1"/>
    <property type="molecule type" value="Genomic_DNA"/>
</dbReference>
<evidence type="ECO:0000313" key="2">
    <source>
        <dbReference type="Proteomes" id="UP000593572"/>
    </source>
</evidence>
<proteinExistence type="predicted"/>
<dbReference type="Proteomes" id="UP000593572">
    <property type="component" value="Unassembled WGS sequence"/>
</dbReference>
<name>A0A7J8LIR1_9ROSI</name>
<keyword evidence="2" id="KW-1185">Reference proteome</keyword>
<sequence length="390" mass="43072">MFIRLRSKGRKLVGYPYREVVAKTGKAMLTLMGKASLSRSQPAMGHTLVSNNIVPSDCLKYVLILAEEDQTIILKEVLANFCDYSGHKINANKMNVCFSEGVSDASGGSSRRSRKVALVGWEDVSQPQEHGSIDLQNLFGLLFEGIFSGQWGWEKRHVLARSMGSKYEASVNLIPGHSNLDLDCLLSEMVSDDDTWNLDLFEVWLLEMIVRKIIGVFPPYSTAGADKIIWGGMSTGSFSRLLTNMDRVRRGIGHNSLCEICGHISKDVLHAIRDCPAARDIWNHLIPTDNINLFSFLGVSGSNINTIKVSFSWAKQFMMTARGSTRSFQDPSSCSNLNGNWVYLNTDGSLRLENDSASAGQIVDSLEMAIAIHEGLIGGSNSAFIRRILQ</sequence>
<gene>
    <name evidence="1" type="ORF">Golob_023157</name>
</gene>
<comment type="caution">
    <text evidence="1">The sequence shown here is derived from an EMBL/GenBank/DDBJ whole genome shotgun (WGS) entry which is preliminary data.</text>
</comment>
<reference evidence="1 2" key="1">
    <citation type="journal article" date="2019" name="Genome Biol. Evol.">
        <title>Insights into the evolution of the New World diploid cottons (Gossypium, subgenus Houzingenia) based on genome sequencing.</title>
        <authorList>
            <person name="Grover C.E."/>
            <person name="Arick M.A. 2nd"/>
            <person name="Thrash A."/>
            <person name="Conover J.L."/>
            <person name="Sanders W.S."/>
            <person name="Peterson D.G."/>
            <person name="Frelichowski J.E."/>
            <person name="Scheffler J.A."/>
            <person name="Scheffler B.E."/>
            <person name="Wendel J.F."/>
        </authorList>
    </citation>
    <scope>NUCLEOTIDE SEQUENCE [LARGE SCALE GENOMIC DNA]</scope>
    <source>
        <strain evidence="1">157</strain>
        <tissue evidence="1">Leaf</tissue>
    </source>
</reference>
<protein>
    <recommendedName>
        <fullName evidence="3">Reverse transcriptase zinc-binding domain-containing protein</fullName>
    </recommendedName>
</protein>
<evidence type="ECO:0000313" key="1">
    <source>
        <dbReference type="EMBL" id="MBA0552336.1"/>
    </source>
</evidence>
<dbReference type="AlphaFoldDB" id="A0A7J8LIR1"/>
<accession>A0A7J8LIR1</accession>